<evidence type="ECO:0000313" key="4">
    <source>
        <dbReference type="Proteomes" id="UP001594351"/>
    </source>
</evidence>
<reference evidence="3 4" key="1">
    <citation type="submission" date="2024-09" db="EMBL/GenBank/DDBJ databases">
        <title>Laminarin stimulates single cell rates of sulfate reduction while oxygen inhibits transcriptomic activity in coastal marine sediment.</title>
        <authorList>
            <person name="Lindsay M."/>
            <person name="Orcutt B."/>
            <person name="Emerson D."/>
            <person name="Stepanauskas R."/>
            <person name="D'Angelo T."/>
        </authorList>
    </citation>
    <scope>NUCLEOTIDE SEQUENCE [LARGE SCALE GENOMIC DNA]</scope>
    <source>
        <strain evidence="3">SAG AM-311-K15</strain>
    </source>
</reference>
<evidence type="ECO:0000256" key="1">
    <source>
        <dbReference type="ARBA" id="ARBA00022737"/>
    </source>
</evidence>
<organism evidence="3 4">
    <name type="scientific">candidate division CSSED10-310 bacterium</name>
    <dbReference type="NCBI Taxonomy" id="2855610"/>
    <lineage>
        <taxon>Bacteria</taxon>
        <taxon>Bacteria division CSSED10-310</taxon>
    </lineage>
</organism>
<dbReference type="InterPro" id="IPR051191">
    <property type="entry name" value="DCAF12"/>
</dbReference>
<dbReference type="Pfam" id="PF17874">
    <property type="entry name" value="TPR_MalT"/>
    <property type="match status" value="1"/>
</dbReference>
<dbReference type="Proteomes" id="UP001594351">
    <property type="component" value="Unassembled WGS sequence"/>
</dbReference>
<dbReference type="PANTHER" id="PTHR19860:SF40">
    <property type="entry name" value="WD40 REPEAT-CONTAINING PROTEIN"/>
    <property type="match status" value="1"/>
</dbReference>
<accession>A0ABV6YUB5</accession>
<dbReference type="SUPFAM" id="SSF48452">
    <property type="entry name" value="TPR-like"/>
    <property type="match status" value="3"/>
</dbReference>
<evidence type="ECO:0000313" key="3">
    <source>
        <dbReference type="EMBL" id="MFC1849791.1"/>
    </source>
</evidence>
<dbReference type="InterPro" id="IPR019734">
    <property type="entry name" value="TPR_rpt"/>
</dbReference>
<feature type="non-terminal residue" evidence="3">
    <location>
        <position position="1"/>
    </location>
</feature>
<dbReference type="InterPro" id="IPR011990">
    <property type="entry name" value="TPR-like_helical_dom_sf"/>
</dbReference>
<dbReference type="EMBL" id="JBHPBY010000060">
    <property type="protein sequence ID" value="MFC1849791.1"/>
    <property type="molecule type" value="Genomic_DNA"/>
</dbReference>
<proteinExistence type="predicted"/>
<gene>
    <name evidence="3" type="ORF">ACFL27_06245</name>
</gene>
<dbReference type="SMART" id="SM00028">
    <property type="entry name" value="TPR"/>
    <property type="match status" value="4"/>
</dbReference>
<keyword evidence="1" id="KW-0677">Repeat</keyword>
<dbReference type="PANTHER" id="PTHR19860">
    <property type="entry name" value="DDB1- AND CUL4-ASSOCIATED FACTOR 12-RELATED"/>
    <property type="match status" value="1"/>
</dbReference>
<name>A0ABV6YUB5_UNCC1</name>
<protein>
    <submittedName>
        <fullName evidence="3">Tetratricopeptide repeat protein</fullName>
    </submittedName>
</protein>
<dbReference type="InterPro" id="IPR041617">
    <property type="entry name" value="TPR_MalT"/>
</dbReference>
<feature type="domain" description="MalT-like TPR region" evidence="2">
    <location>
        <begin position="493"/>
        <end position="764"/>
    </location>
</feature>
<dbReference type="Gene3D" id="1.25.40.10">
    <property type="entry name" value="Tetratricopeptide repeat domain"/>
    <property type="match status" value="3"/>
</dbReference>
<evidence type="ECO:0000259" key="2">
    <source>
        <dbReference type="Pfam" id="PF17874"/>
    </source>
</evidence>
<comment type="caution">
    <text evidence="3">The sequence shown here is derived from an EMBL/GenBank/DDBJ whole genome shotgun (WGS) entry which is preliminary data.</text>
</comment>
<sequence>GQIPADRSLSIIVDAVDQLDATARVDELNWLPMRVPGNVRIILSGADDRGKHYPLLAELRDRGIREVVVERLLYKERLDILRTVPLISAKVLDQKQIGLLLDNPATGNPLFLTVVLEELRCFGSFERLNEKIRSLTSTQGEPGVVALFRQIIFRIESDCGDAWVDAVLGYIASSQRGLSESELGGILSLHFRDAADVNERLQLVLRQLRPFMQRCAQYLDFYHRSFREAVHEHCLQNSEARIRFHRTLACHFELTTDIRRKLEEYPYQLMLARDWSALVGVLKDLSFFIPLLTFNRSEAMKYWAQVESNSPFRISEAYKHYVENPHQAGIPDMWTLATFLGEMGYANDKLKILKFYAERTGELGDRKLRSAALGNYASSLMEAGEYGQARSLYEEEERLCREAGDVIDLQTSLSNQCCLFVKIDEYEKALAKSMEAEELCRTRGYEPGLVACLLSQAGIFMVQGDLTKAAERLDQGGEICRKTNNPLQLSKYLFQRGDVFRLSGDMVSAMKAYEEAESIVKDFGLLKDFAGFLNNKGTVYMHSGRVQEALDVFKECEKISRKYGDEVLAAMSLVNQALILKRFGEFDEAIRLLRISEDELRSRGEIQHLCICLANQIAVHQQRGDFGTAKSLFEKLGSLIKKQEDHFMKGILYSMQSTFFREQADFKRALYLERKAEEIYRCEKAAGKVCMSLVEQAGLLIAQKKYTEAMEVTKEVEKICKELGNMPEMARTMGIQSIINFHMGLSQKALQKVELAVNVAFQAEAMDIALEYKWFRDILRDPKRFNLDQNRQFINSILSRKRNSEWKNDPACLGQIAALYKERGDTKAELLTLVEQERLCLEANNRSLLGRCLVHQAIL</sequence>
<keyword evidence="4" id="KW-1185">Reference proteome</keyword>